<dbReference type="CDD" id="cd06422">
    <property type="entry name" value="NTP_transferase_like_1"/>
    <property type="match status" value="1"/>
</dbReference>
<dbReference type="STRING" id="740709.A10D4_00250"/>
<dbReference type="InterPro" id="IPR050065">
    <property type="entry name" value="GlmU-like"/>
</dbReference>
<dbReference type="InterPro" id="IPR005835">
    <property type="entry name" value="NTP_transferase_dom"/>
</dbReference>
<reference evidence="4 5" key="1">
    <citation type="journal article" date="2012" name="J. Bacteriol.">
        <title>Genome Sequence of Idiomarina xiamenensis Type Strain 10-D-4.</title>
        <authorList>
            <person name="Lai Q."/>
            <person name="Wang L."/>
            <person name="Wang W."/>
            <person name="Shao Z."/>
        </authorList>
    </citation>
    <scope>NUCLEOTIDE SEQUENCE [LARGE SCALE GENOMIC DNA]</scope>
    <source>
        <strain evidence="4 5">10-D-4</strain>
    </source>
</reference>
<dbReference type="SUPFAM" id="SSF53448">
    <property type="entry name" value="Nucleotide-diphospho-sugar transferases"/>
    <property type="match status" value="1"/>
</dbReference>
<comment type="caution">
    <text evidence="4">The sequence shown here is derived from an EMBL/GenBank/DDBJ whole genome shotgun (WGS) entry which is preliminary data.</text>
</comment>
<proteinExistence type="predicted"/>
<dbReference type="EMBL" id="AMRG01000001">
    <property type="protein sequence ID" value="EKE87480.1"/>
    <property type="molecule type" value="Genomic_DNA"/>
</dbReference>
<dbReference type="PANTHER" id="PTHR43584:SF8">
    <property type="entry name" value="N-ACETYLMURAMATE ALPHA-1-PHOSPHATE URIDYLYLTRANSFERASE"/>
    <property type="match status" value="1"/>
</dbReference>
<dbReference type="Pfam" id="PF00483">
    <property type="entry name" value="NTP_transferase"/>
    <property type="match status" value="1"/>
</dbReference>
<dbReference type="Gene3D" id="3.90.550.10">
    <property type="entry name" value="Spore Coat Polysaccharide Biosynthesis Protein SpsA, Chain A"/>
    <property type="match status" value="1"/>
</dbReference>
<organism evidence="4 5">
    <name type="scientific">Idiomarina xiamenensis 10-D-4</name>
    <dbReference type="NCBI Taxonomy" id="740709"/>
    <lineage>
        <taxon>Bacteria</taxon>
        <taxon>Pseudomonadati</taxon>
        <taxon>Pseudomonadota</taxon>
        <taxon>Gammaproteobacteria</taxon>
        <taxon>Alteromonadales</taxon>
        <taxon>Idiomarinaceae</taxon>
        <taxon>Idiomarina</taxon>
    </lineage>
</organism>
<dbReference type="PATRIC" id="fig|740709.3.peg.51"/>
<name>K2LC93_9GAMM</name>
<evidence type="ECO:0000313" key="5">
    <source>
        <dbReference type="Proteomes" id="UP000014115"/>
    </source>
</evidence>
<dbReference type="InterPro" id="IPR029044">
    <property type="entry name" value="Nucleotide-diphossugar_trans"/>
</dbReference>
<dbReference type="PANTHER" id="PTHR43584">
    <property type="entry name" value="NUCLEOTIDYL TRANSFERASE"/>
    <property type="match status" value="1"/>
</dbReference>
<protein>
    <submittedName>
        <fullName evidence="4">Nucleoside-diphosphate-sugar pyrophosphorylase</fullName>
    </submittedName>
</protein>
<dbReference type="eggNOG" id="COG1208">
    <property type="taxonomic scope" value="Bacteria"/>
</dbReference>
<sequence>MILAAGRGERMRPLTDSTPKPLLPVAGKPLLAYHLEKLAKAGVQRVVINHAHLGAQIEAYVGDGSRWQLDAQFSPEPAGGLETAGGIIQALPLLGDDPFWLINGDVYCEVDFATLPSALADHDRASLLLVDNPPHHPAGDFHLQGGRITAQQGERLTYAGIGLFSADWLATERLTKCKLKPYFDEAIAEQRLAGVKFSGYWQDVGTPARLSALEAHLAAGEK</sequence>
<dbReference type="InterPro" id="IPR054790">
    <property type="entry name" value="MurU"/>
</dbReference>
<keyword evidence="1" id="KW-0808">Transferase</keyword>
<gene>
    <name evidence="4" type="ORF">A10D4_00250</name>
</gene>
<dbReference type="NCBIfam" id="NF045761">
    <property type="entry name" value="NAMPUrTaseMurU"/>
    <property type="match status" value="1"/>
</dbReference>
<evidence type="ECO:0000259" key="3">
    <source>
        <dbReference type="Pfam" id="PF00483"/>
    </source>
</evidence>
<feature type="domain" description="Nucleotidyl transferase" evidence="3">
    <location>
        <begin position="1"/>
        <end position="138"/>
    </location>
</feature>
<dbReference type="RefSeq" id="WP_008486970.1">
    <property type="nucleotide sequence ID" value="NZ_AMRG01000001.1"/>
</dbReference>
<dbReference type="GO" id="GO:0016779">
    <property type="term" value="F:nucleotidyltransferase activity"/>
    <property type="evidence" value="ECO:0007669"/>
    <property type="project" value="UniProtKB-KW"/>
</dbReference>
<keyword evidence="5" id="KW-1185">Reference proteome</keyword>
<evidence type="ECO:0000256" key="1">
    <source>
        <dbReference type="ARBA" id="ARBA00022679"/>
    </source>
</evidence>
<evidence type="ECO:0000256" key="2">
    <source>
        <dbReference type="ARBA" id="ARBA00022695"/>
    </source>
</evidence>
<dbReference type="AlphaFoldDB" id="K2LC93"/>
<accession>K2LC93</accession>
<dbReference type="Proteomes" id="UP000014115">
    <property type="component" value="Unassembled WGS sequence"/>
</dbReference>
<evidence type="ECO:0000313" key="4">
    <source>
        <dbReference type="EMBL" id="EKE87480.1"/>
    </source>
</evidence>
<keyword evidence="2" id="KW-0548">Nucleotidyltransferase</keyword>